<dbReference type="GO" id="GO:0050661">
    <property type="term" value="F:NADP binding"/>
    <property type="evidence" value="ECO:0007669"/>
    <property type="project" value="InterPro"/>
</dbReference>
<dbReference type="InterPro" id="IPR036291">
    <property type="entry name" value="NAD(P)-bd_dom_sf"/>
</dbReference>
<comment type="caution">
    <text evidence="4">The sequence shown here is derived from an EMBL/GenBank/DDBJ whole genome shotgun (WGS) entry which is preliminary data.</text>
</comment>
<dbReference type="Gene3D" id="3.40.50.720">
    <property type="entry name" value="NAD(P)-binding Rossmann-like Domain"/>
    <property type="match status" value="1"/>
</dbReference>
<organism evidence="4 5">
    <name type="scientific">Basidiobolus meristosporus CBS 931.73</name>
    <dbReference type="NCBI Taxonomy" id="1314790"/>
    <lineage>
        <taxon>Eukaryota</taxon>
        <taxon>Fungi</taxon>
        <taxon>Fungi incertae sedis</taxon>
        <taxon>Zoopagomycota</taxon>
        <taxon>Entomophthoromycotina</taxon>
        <taxon>Basidiobolomycetes</taxon>
        <taxon>Basidiobolales</taxon>
        <taxon>Basidiobolaceae</taxon>
        <taxon>Basidiobolus</taxon>
    </lineage>
</organism>
<dbReference type="OrthoDB" id="435038at2759"/>
<sequence>MGSTLARVLLEKGHRITVWNRTSAKAEPLVRKGATLASSLQDAIRASPVIITCVTSYQATRSLLESEPALPSIAGRLLVQLSTGTPQDARDSEAWAHEHGAEYLDGAILAFPDQVGKETTPIVVSGPYSQFQKCEPILRSLAGGLQHVGEPVGVASTWDMGFLSSLWGATLGFLHGARIFESEGLRVDTFGTLINRISPLIGEMAEYECQVIQSEKYDRPQASVSICSQSVELLTKQAQQAGINPDIPVFTHGLFKKAIAAGYGDEEFGAVIKVLRK</sequence>
<evidence type="ECO:0000259" key="2">
    <source>
        <dbReference type="Pfam" id="PF03446"/>
    </source>
</evidence>
<feature type="domain" description="6-phosphogluconate dehydrogenase NADP-binding" evidence="2">
    <location>
        <begin position="1"/>
        <end position="149"/>
    </location>
</feature>
<dbReference type="PANTHER" id="PTHR43580:SF2">
    <property type="entry name" value="CYTOKINE-LIKE NUCLEAR FACTOR N-PAC"/>
    <property type="match status" value="1"/>
</dbReference>
<protein>
    <submittedName>
        <fullName evidence="4">Beta-hydroxyacid dehydrogenase</fullName>
    </submittedName>
</protein>
<dbReference type="InterPro" id="IPR051265">
    <property type="entry name" value="HIBADH-related_NP60_sf"/>
</dbReference>
<dbReference type="Pfam" id="PF03446">
    <property type="entry name" value="NAD_binding_2"/>
    <property type="match status" value="1"/>
</dbReference>
<dbReference type="InterPro" id="IPR048666">
    <property type="entry name" value="RedAm-like_C"/>
</dbReference>
<evidence type="ECO:0000259" key="3">
    <source>
        <dbReference type="Pfam" id="PF21761"/>
    </source>
</evidence>
<dbReference type="PANTHER" id="PTHR43580">
    <property type="entry name" value="OXIDOREDUCTASE GLYR1-RELATED"/>
    <property type="match status" value="1"/>
</dbReference>
<dbReference type="EMBL" id="MCFE01000123">
    <property type="protein sequence ID" value="ORX97919.1"/>
    <property type="molecule type" value="Genomic_DNA"/>
</dbReference>
<keyword evidence="1" id="KW-0560">Oxidoreductase</keyword>
<dbReference type="Gene3D" id="1.10.1040.10">
    <property type="entry name" value="N-(1-d-carboxylethyl)-l-norvaline Dehydrogenase, domain 2"/>
    <property type="match status" value="1"/>
</dbReference>
<reference evidence="4 5" key="1">
    <citation type="submission" date="2016-07" db="EMBL/GenBank/DDBJ databases">
        <title>Pervasive Adenine N6-methylation of Active Genes in Fungi.</title>
        <authorList>
            <consortium name="DOE Joint Genome Institute"/>
            <person name="Mondo S.J."/>
            <person name="Dannebaum R.O."/>
            <person name="Kuo R.C."/>
            <person name="Labutti K."/>
            <person name="Haridas S."/>
            <person name="Kuo A."/>
            <person name="Salamov A."/>
            <person name="Ahrendt S.R."/>
            <person name="Lipzen A."/>
            <person name="Sullivan W."/>
            <person name="Andreopoulos W.B."/>
            <person name="Clum A."/>
            <person name="Lindquist E."/>
            <person name="Daum C."/>
            <person name="Ramamoorthy G.K."/>
            <person name="Gryganskyi A."/>
            <person name="Culley D."/>
            <person name="Magnuson J.K."/>
            <person name="James T.Y."/>
            <person name="O'Malley M.A."/>
            <person name="Stajich J.E."/>
            <person name="Spatafora J.W."/>
            <person name="Visel A."/>
            <person name="Grigoriev I.V."/>
        </authorList>
    </citation>
    <scope>NUCLEOTIDE SEQUENCE [LARGE SCALE GENOMIC DNA]</scope>
    <source>
        <strain evidence="4 5">CBS 931.73</strain>
    </source>
</reference>
<dbReference type="InterPro" id="IPR006115">
    <property type="entry name" value="6PGDH_NADP-bd"/>
</dbReference>
<feature type="domain" description="NADPH-dependent reductive aminase-like C-terminal" evidence="3">
    <location>
        <begin position="153"/>
        <end position="277"/>
    </location>
</feature>
<dbReference type="Pfam" id="PF21761">
    <property type="entry name" value="RedAm-like_C"/>
    <property type="match status" value="1"/>
</dbReference>
<dbReference type="STRING" id="1314790.A0A1Y1YIV8"/>
<dbReference type="Proteomes" id="UP000193498">
    <property type="component" value="Unassembled WGS sequence"/>
</dbReference>
<dbReference type="PIRSF" id="PIRSF000103">
    <property type="entry name" value="HIBADH"/>
    <property type="match status" value="1"/>
</dbReference>
<dbReference type="InterPro" id="IPR013328">
    <property type="entry name" value="6PGD_dom2"/>
</dbReference>
<evidence type="ECO:0000313" key="5">
    <source>
        <dbReference type="Proteomes" id="UP000193498"/>
    </source>
</evidence>
<accession>A0A1Y1YIV8</accession>
<keyword evidence="5" id="KW-1185">Reference proteome</keyword>
<gene>
    <name evidence="4" type="ORF">K493DRAFT_313871</name>
</gene>
<dbReference type="InParanoid" id="A0A1Y1YIV8"/>
<dbReference type="InterPro" id="IPR015815">
    <property type="entry name" value="HIBADH-related"/>
</dbReference>
<dbReference type="AlphaFoldDB" id="A0A1Y1YIV8"/>
<evidence type="ECO:0000313" key="4">
    <source>
        <dbReference type="EMBL" id="ORX97919.1"/>
    </source>
</evidence>
<dbReference type="SUPFAM" id="SSF51735">
    <property type="entry name" value="NAD(P)-binding Rossmann-fold domains"/>
    <property type="match status" value="1"/>
</dbReference>
<name>A0A1Y1YIV8_9FUNG</name>
<dbReference type="GO" id="GO:0016491">
    <property type="term" value="F:oxidoreductase activity"/>
    <property type="evidence" value="ECO:0007669"/>
    <property type="project" value="UniProtKB-KW"/>
</dbReference>
<evidence type="ECO:0000256" key="1">
    <source>
        <dbReference type="ARBA" id="ARBA00023002"/>
    </source>
</evidence>
<proteinExistence type="predicted"/>